<feature type="compositionally biased region" description="Basic and acidic residues" evidence="3">
    <location>
        <begin position="25"/>
        <end position="34"/>
    </location>
</feature>
<feature type="compositionally biased region" description="Pro residues" evidence="3">
    <location>
        <begin position="718"/>
        <end position="738"/>
    </location>
</feature>
<dbReference type="GO" id="GO:0008270">
    <property type="term" value="F:zinc ion binding"/>
    <property type="evidence" value="ECO:0007669"/>
    <property type="project" value="UniProtKB-KW"/>
</dbReference>
<evidence type="ECO:0000256" key="3">
    <source>
        <dbReference type="SAM" id="MobiDB-lite"/>
    </source>
</evidence>
<dbReference type="Pfam" id="PF03732">
    <property type="entry name" value="Retrotrans_gag"/>
    <property type="match status" value="1"/>
</dbReference>
<feature type="region of interest" description="Disordered" evidence="3">
    <location>
        <begin position="1037"/>
        <end position="1067"/>
    </location>
</feature>
<dbReference type="GO" id="GO:0003676">
    <property type="term" value="F:nucleic acid binding"/>
    <property type="evidence" value="ECO:0007669"/>
    <property type="project" value="InterPro"/>
</dbReference>
<keyword evidence="2" id="KW-0479">Metal-binding</keyword>
<evidence type="ECO:0000313" key="5">
    <source>
        <dbReference type="EMBL" id="CAA7263684.1"/>
    </source>
</evidence>
<dbReference type="OrthoDB" id="3052721at2759"/>
<evidence type="ECO:0000256" key="2">
    <source>
        <dbReference type="PROSITE-ProRule" id="PRU00047"/>
    </source>
</evidence>
<dbReference type="AlphaFoldDB" id="A0A8S0W5Q2"/>
<dbReference type="PROSITE" id="PS50158">
    <property type="entry name" value="ZF_CCHC"/>
    <property type="match status" value="1"/>
</dbReference>
<accession>A0A8S0W5Q2</accession>
<dbReference type="InterPro" id="IPR036875">
    <property type="entry name" value="Znf_CCHC_sf"/>
</dbReference>
<dbReference type="Proteomes" id="UP000467700">
    <property type="component" value="Unassembled WGS sequence"/>
</dbReference>
<feature type="domain" description="CCHC-type" evidence="4">
    <location>
        <begin position="1028"/>
        <end position="1042"/>
    </location>
</feature>
<feature type="region of interest" description="Disordered" evidence="3">
    <location>
        <begin position="704"/>
        <end position="745"/>
    </location>
</feature>
<keyword evidence="1" id="KW-0507">mRNA processing</keyword>
<reference evidence="5 6" key="1">
    <citation type="submission" date="2020-01" db="EMBL/GenBank/DDBJ databases">
        <authorList>
            <person name="Gupta K D."/>
        </authorList>
    </citation>
    <scope>NUCLEOTIDE SEQUENCE [LARGE SCALE GENOMIC DNA]</scope>
</reference>
<dbReference type="GO" id="GO:0006397">
    <property type="term" value="P:mRNA processing"/>
    <property type="evidence" value="ECO:0007669"/>
    <property type="project" value="UniProtKB-KW"/>
</dbReference>
<dbReference type="InterPro" id="IPR001878">
    <property type="entry name" value="Znf_CCHC"/>
</dbReference>
<feature type="compositionally biased region" description="Low complexity" evidence="3">
    <location>
        <begin position="1044"/>
        <end position="1067"/>
    </location>
</feature>
<evidence type="ECO:0000259" key="4">
    <source>
        <dbReference type="PROSITE" id="PS50158"/>
    </source>
</evidence>
<organism evidence="5 6">
    <name type="scientific">Cyclocybe aegerita</name>
    <name type="common">Black poplar mushroom</name>
    <name type="synonym">Agrocybe aegerita</name>
    <dbReference type="NCBI Taxonomy" id="1973307"/>
    <lineage>
        <taxon>Eukaryota</taxon>
        <taxon>Fungi</taxon>
        <taxon>Dikarya</taxon>
        <taxon>Basidiomycota</taxon>
        <taxon>Agaricomycotina</taxon>
        <taxon>Agaricomycetes</taxon>
        <taxon>Agaricomycetidae</taxon>
        <taxon>Agaricales</taxon>
        <taxon>Agaricineae</taxon>
        <taxon>Bolbitiaceae</taxon>
        <taxon>Cyclocybe</taxon>
    </lineage>
</organism>
<feature type="region of interest" description="Disordered" evidence="3">
    <location>
        <begin position="1"/>
        <end position="36"/>
    </location>
</feature>
<protein>
    <recommendedName>
        <fullName evidence="4">CCHC-type domain-containing protein</fullName>
    </recommendedName>
</protein>
<gene>
    <name evidence="5" type="ORF">AAE3_LOCUS5923</name>
</gene>
<proteinExistence type="predicted"/>
<dbReference type="EMBL" id="CACVBS010000040">
    <property type="protein sequence ID" value="CAA7263684.1"/>
    <property type="molecule type" value="Genomic_DNA"/>
</dbReference>
<sequence>MPSEYKKKSKQSPKQIEITNRARQKAPDIRHDPLGDTTNVVLEPLTERIIEDLKAEVAFYKAKAKEESHKRWNERCWYLKLQKTSEACKTSLKQAKADAYRMRGVLGMLGRKLEDVKESADNSLCVLQAQRCKHLTSAKTALKKKIRAKLKLKPSTFHMTEKGRYTARARSLARLLIWSGTAEAKVGAALQEIGQVLGVKIDKKMSQWTAHCTVLELGVAADIQLVYEILQSQKITYSSDSTSHKHIEYECWTITVQVVNYNKPNAPPQWKLRSLCVGTSVNHSSKVQVEGLKAHLTELAEVFNNSPLAQEEGLRFVPDDFVYRLLGTSGDHANDQKKSHEILWIWRLKVILQCLGEEALYQMDVGRVLTILISLKAKQIDQYGGQAAWDALSEDEKAKADIEIVREVGKQVFDALPTEEQEVLTHFIRTGCCMHKDLNCVKASVKSMDEMTTQQSWPAGMICRNKDKKKGRQDTYNFYMEVHVGYQVPYPDVSNTRYGSHGEAAATIVVYQDHFINFMDFVHDVKDKAGETNIEKNFADALKDIPTLTELCVLALYNICVSQPFMRHVRKHDNILQLESFFQKKETFLASMVANPEQWTNGNISHKEGCLDGKEWDEWVLVVIAAIGHFSPQLLDLNDTLVVFATGAQEAFIERFSDEFKSGSGIDTLTKEECKMLYFSSMNDVNSGGLGSWQFLEDKKGKRKQIWEASDEEDNSKPPRPPRPPKPPSGSPPPPPPGSLVISGMASNPSELKVNKPFDFDGNPKQYRPWLRSVLLYLSANSGKYDDDKKKIFFTLTFKTKGAAEAWAQAYVDEQVTSAATVPSTSTSTAVAKKKVTTDFSTRTWTSFLEKLEESFAPDDEPGDACHKLKGLRQGNRTVSEYVTEFEMTWTKAGMDGAEAKIEAFKEVLNCKLFKCILSGETVPDTYTDWKRKAQHFNHAEHRKNQALGHYTGNRTQSKPTYRGYNGGGSYQQQYQRPAPPPGAGASKDPWAIDVDALSTLPFEQAIKVAINAMTPKEYAKCKRKGLCFFCRHSGHTSQECPLRKQQQSSRPQQQSSSKQNPNQQQS</sequence>
<comment type="caution">
    <text evidence="5">The sequence shown here is derived from an EMBL/GenBank/DDBJ whole genome shotgun (WGS) entry which is preliminary data.</text>
</comment>
<dbReference type="SUPFAM" id="SSF57756">
    <property type="entry name" value="Retrovirus zinc finger-like domains"/>
    <property type="match status" value="1"/>
</dbReference>
<evidence type="ECO:0000256" key="1">
    <source>
        <dbReference type="ARBA" id="ARBA00022664"/>
    </source>
</evidence>
<keyword evidence="2" id="KW-0863">Zinc-finger</keyword>
<name>A0A8S0W5Q2_CYCAE</name>
<keyword evidence="6" id="KW-1185">Reference proteome</keyword>
<keyword evidence="2" id="KW-0862">Zinc</keyword>
<dbReference type="InterPro" id="IPR005162">
    <property type="entry name" value="Retrotrans_gag_dom"/>
</dbReference>
<evidence type="ECO:0000313" key="6">
    <source>
        <dbReference type="Proteomes" id="UP000467700"/>
    </source>
</evidence>
<feature type="region of interest" description="Disordered" evidence="3">
    <location>
        <begin position="941"/>
        <end position="990"/>
    </location>
</feature>